<keyword evidence="6 10" id="KW-0418">Kinase</keyword>
<keyword evidence="4" id="KW-0808">Transferase</keyword>
<dbReference type="Pfam" id="PF02518">
    <property type="entry name" value="HATPase_c"/>
    <property type="match status" value="1"/>
</dbReference>
<evidence type="ECO:0000256" key="6">
    <source>
        <dbReference type="ARBA" id="ARBA00022777"/>
    </source>
</evidence>
<comment type="catalytic activity">
    <reaction evidence="1">
        <text>ATP + protein L-histidine = ADP + protein N-phospho-L-histidine.</text>
        <dbReference type="EC" id="2.7.13.3"/>
    </reaction>
</comment>
<dbReference type="InterPro" id="IPR050482">
    <property type="entry name" value="Sensor_HK_TwoCompSys"/>
</dbReference>
<reference evidence="10" key="2">
    <citation type="journal article" date="2013" name="Biotechnol. Biofuels">
        <title>Mining for hemicellulases in the fungus-growing termite Pseudacanthotermes militaris using functional metagenomics.</title>
        <authorList>
            <person name="Bastien G."/>
            <person name="Arnal G."/>
            <person name="Bozonnet S."/>
            <person name="Laguerre S."/>
            <person name="Ferreira F."/>
            <person name="Faure R."/>
            <person name="Henrissat B."/>
            <person name="Lefevre F."/>
            <person name="Robe P."/>
            <person name="Bouchez O."/>
            <person name="Noirot C."/>
            <person name="Dumon C."/>
            <person name="O'Donohue M."/>
        </authorList>
    </citation>
    <scope>NUCLEOTIDE SEQUENCE</scope>
</reference>
<dbReference type="Gene3D" id="3.30.565.10">
    <property type="entry name" value="Histidine kinase-like ATPase, C-terminal domain"/>
    <property type="match status" value="1"/>
</dbReference>
<feature type="domain" description="Histidine kinase" evidence="9">
    <location>
        <begin position="226"/>
        <end position="314"/>
    </location>
</feature>
<dbReference type="PANTHER" id="PTHR24421">
    <property type="entry name" value="NITRATE/NITRITE SENSOR PROTEIN NARX-RELATED"/>
    <property type="match status" value="1"/>
</dbReference>
<dbReference type="EMBL" id="HF548289">
    <property type="protein sequence ID" value="CCO21253.1"/>
    <property type="molecule type" value="Genomic_DNA"/>
</dbReference>
<dbReference type="EMBL" id="HF548291">
    <property type="protein sequence ID" value="CCO21301.1"/>
    <property type="molecule type" value="Genomic_DNA"/>
</dbReference>
<accession>S0DDM1</accession>
<dbReference type="GO" id="GO:0000155">
    <property type="term" value="F:phosphorelay sensor kinase activity"/>
    <property type="evidence" value="ECO:0007669"/>
    <property type="project" value="InterPro"/>
</dbReference>
<keyword evidence="8" id="KW-0812">Transmembrane</keyword>
<gene>
    <name evidence="10" type="ORF">BN138_376</name>
    <name evidence="11" type="ORF">BN138_416</name>
    <name evidence="12" type="ORF">BN138_441</name>
    <name evidence="13" type="ORF">BN138_489</name>
</gene>
<dbReference type="InterPro" id="IPR011712">
    <property type="entry name" value="Sig_transdc_His_kin_sub3_dim/P"/>
</dbReference>
<evidence type="ECO:0000256" key="1">
    <source>
        <dbReference type="ARBA" id="ARBA00000085"/>
    </source>
</evidence>
<dbReference type="CDD" id="cd16917">
    <property type="entry name" value="HATPase_UhpB-NarQ-NarX-like"/>
    <property type="match status" value="1"/>
</dbReference>
<keyword evidence="8" id="KW-1133">Transmembrane helix</keyword>
<dbReference type="Gene3D" id="1.20.5.1930">
    <property type="match status" value="1"/>
</dbReference>
<evidence type="ECO:0000313" key="11">
    <source>
        <dbReference type="EMBL" id="CCO21228.1"/>
    </source>
</evidence>
<dbReference type="EMBL" id="HF548287">
    <property type="protein sequence ID" value="CCO21188.1"/>
    <property type="molecule type" value="Genomic_DNA"/>
</dbReference>
<reference evidence="10" key="1">
    <citation type="submission" date="2012-10" db="EMBL/GenBank/DDBJ databases">
        <authorList>
            <person name="Sandrine L."/>
        </authorList>
    </citation>
    <scope>NUCLEOTIDE SEQUENCE</scope>
</reference>
<dbReference type="EC" id="2.7.13.3" evidence="2"/>
<keyword evidence="5" id="KW-0547">Nucleotide-binding</keyword>
<keyword evidence="8" id="KW-0472">Membrane</keyword>
<dbReference type="GO" id="GO:0016020">
    <property type="term" value="C:membrane"/>
    <property type="evidence" value="ECO:0007669"/>
    <property type="project" value="InterPro"/>
</dbReference>
<sequence>MAIKILLVVSVLLQLFATVIAIRMIRKTKFNSVWILFIVALLLMTASRVLQFVHFAPQGESSPWFIALIWIGIATSLCLTVVLFNARRLVDYIDRLIFQRTLTSKRILSTTLRTEEKERIRFSKELHDGLGPLLSSAKMSLSALSTEGRTESDREIIGNTAYVIDEAIRSLREISNNLSPHVLNEFGLGRGVGNYISRCAAIHDIRIDYRTNMRGERFDADVEVILYRVICELLGNSLKHSGASEVALELNFDTGAITLDYSDNGCGFNPQADGGLGMGLANITSRINTLNGRLDIRSAKGEGMNAHVKIDLDREG</sequence>
<dbReference type="SMART" id="SM00387">
    <property type="entry name" value="HATPase_c"/>
    <property type="match status" value="1"/>
</dbReference>
<proteinExistence type="predicted"/>
<evidence type="ECO:0000256" key="3">
    <source>
        <dbReference type="ARBA" id="ARBA00022553"/>
    </source>
</evidence>
<name>S0DDM1_9ZZZZ</name>
<dbReference type="InterPro" id="IPR003594">
    <property type="entry name" value="HATPase_dom"/>
</dbReference>
<protein>
    <recommendedName>
        <fullName evidence="2">histidine kinase</fullName>
        <ecNumber evidence="2">2.7.13.3</ecNumber>
    </recommendedName>
</protein>
<evidence type="ECO:0000259" key="9">
    <source>
        <dbReference type="PROSITE" id="PS50109"/>
    </source>
</evidence>
<keyword evidence="3" id="KW-0597">Phosphoprotein</keyword>
<dbReference type="PROSITE" id="PS50109">
    <property type="entry name" value="HIS_KIN"/>
    <property type="match status" value="1"/>
</dbReference>
<dbReference type="InterPro" id="IPR005467">
    <property type="entry name" value="His_kinase_dom"/>
</dbReference>
<evidence type="ECO:0000313" key="12">
    <source>
        <dbReference type="EMBL" id="CCO21253.1"/>
    </source>
</evidence>
<evidence type="ECO:0000256" key="8">
    <source>
        <dbReference type="SAM" id="Phobius"/>
    </source>
</evidence>
<dbReference type="Pfam" id="PF07730">
    <property type="entry name" value="HisKA_3"/>
    <property type="match status" value="1"/>
</dbReference>
<feature type="transmembrane region" description="Helical" evidence="8">
    <location>
        <begin position="62"/>
        <end position="84"/>
    </location>
</feature>
<dbReference type="GO" id="GO:0005524">
    <property type="term" value="F:ATP binding"/>
    <property type="evidence" value="ECO:0007669"/>
    <property type="project" value="UniProtKB-KW"/>
</dbReference>
<evidence type="ECO:0000256" key="4">
    <source>
        <dbReference type="ARBA" id="ARBA00022679"/>
    </source>
</evidence>
<dbReference type="SUPFAM" id="SSF55874">
    <property type="entry name" value="ATPase domain of HSP90 chaperone/DNA topoisomerase II/histidine kinase"/>
    <property type="match status" value="1"/>
</dbReference>
<evidence type="ECO:0000256" key="5">
    <source>
        <dbReference type="ARBA" id="ARBA00022741"/>
    </source>
</evidence>
<dbReference type="AlphaFoldDB" id="S0DDM1"/>
<dbReference type="PANTHER" id="PTHR24421:SF10">
    <property type="entry name" value="NITRATE_NITRITE SENSOR PROTEIN NARQ"/>
    <property type="match status" value="1"/>
</dbReference>
<evidence type="ECO:0000256" key="7">
    <source>
        <dbReference type="ARBA" id="ARBA00022840"/>
    </source>
</evidence>
<keyword evidence="7" id="KW-0067">ATP-binding</keyword>
<feature type="transmembrane region" description="Helical" evidence="8">
    <location>
        <begin position="31"/>
        <end position="50"/>
    </location>
</feature>
<evidence type="ECO:0000313" key="10">
    <source>
        <dbReference type="EMBL" id="CCO21188.1"/>
    </source>
</evidence>
<evidence type="ECO:0000256" key="2">
    <source>
        <dbReference type="ARBA" id="ARBA00012438"/>
    </source>
</evidence>
<organism evidence="10">
    <name type="scientific">termite gut metagenome</name>
    <dbReference type="NCBI Taxonomy" id="433724"/>
    <lineage>
        <taxon>unclassified sequences</taxon>
        <taxon>metagenomes</taxon>
        <taxon>organismal metagenomes</taxon>
    </lineage>
</organism>
<dbReference type="EMBL" id="HF548288">
    <property type="protein sequence ID" value="CCO21228.1"/>
    <property type="molecule type" value="Genomic_DNA"/>
</dbReference>
<evidence type="ECO:0000313" key="13">
    <source>
        <dbReference type="EMBL" id="CCO21301.1"/>
    </source>
</evidence>
<dbReference type="GO" id="GO:0046983">
    <property type="term" value="F:protein dimerization activity"/>
    <property type="evidence" value="ECO:0007669"/>
    <property type="project" value="InterPro"/>
</dbReference>
<dbReference type="InterPro" id="IPR036890">
    <property type="entry name" value="HATPase_C_sf"/>
</dbReference>